<evidence type="ECO:0000313" key="1">
    <source>
        <dbReference type="EMBL" id="KAI4298615.1"/>
    </source>
</evidence>
<sequence length="345" mass="37356">MESGSKYFVFGTSNATDVDQFDQFNQVLMKLVSDLRGKAVSGNSLKKYAAGSAPGPSFQTIFALLQCTPDLSEQQCDECLVGVISNINNCCAGKRSGIIVCESCHLRFDTYPSFDTTSDAPPPPPPPLQVSPPPHPSPSTNFNSTKLGKSDTSRIVIAVVLPVVAGVLLLILVCIYLRLRKPRTKFQKAEAEDDDDEFSIVESLQFDFHSIKDATNSFSDSNKLGQGGFGAVYMVWRNWREGKASNIVDSTLNGASTNEIMKCIHIGLLCVQQNAAKRPTMASVMLMLDSNSATLPKPSQPAFVLHGRGFTETQSVERNSGLGDSASDDIQASVNEASNTELYPR</sequence>
<gene>
    <name evidence="1" type="ORF">L6164_032151</name>
</gene>
<comment type="caution">
    <text evidence="1">The sequence shown here is derived from an EMBL/GenBank/DDBJ whole genome shotgun (WGS) entry which is preliminary data.</text>
</comment>
<keyword evidence="2" id="KW-1185">Reference proteome</keyword>
<dbReference type="EMBL" id="CM039438">
    <property type="protein sequence ID" value="KAI4298615.1"/>
    <property type="molecule type" value="Genomic_DNA"/>
</dbReference>
<proteinExistence type="predicted"/>
<organism evidence="1 2">
    <name type="scientific">Bauhinia variegata</name>
    <name type="common">Purple orchid tree</name>
    <name type="synonym">Phanera variegata</name>
    <dbReference type="NCBI Taxonomy" id="167791"/>
    <lineage>
        <taxon>Eukaryota</taxon>
        <taxon>Viridiplantae</taxon>
        <taxon>Streptophyta</taxon>
        <taxon>Embryophyta</taxon>
        <taxon>Tracheophyta</taxon>
        <taxon>Spermatophyta</taxon>
        <taxon>Magnoliopsida</taxon>
        <taxon>eudicotyledons</taxon>
        <taxon>Gunneridae</taxon>
        <taxon>Pentapetalae</taxon>
        <taxon>rosids</taxon>
        <taxon>fabids</taxon>
        <taxon>Fabales</taxon>
        <taxon>Fabaceae</taxon>
        <taxon>Cercidoideae</taxon>
        <taxon>Cercideae</taxon>
        <taxon>Bauhiniinae</taxon>
        <taxon>Bauhinia</taxon>
    </lineage>
</organism>
<protein>
    <submittedName>
        <fullName evidence="1">Uncharacterized protein</fullName>
    </submittedName>
</protein>
<reference evidence="1 2" key="1">
    <citation type="journal article" date="2022" name="DNA Res.">
        <title>Chromosomal-level genome assembly of the orchid tree Bauhinia variegata (Leguminosae; Cercidoideae) supports the allotetraploid origin hypothesis of Bauhinia.</title>
        <authorList>
            <person name="Zhong Y."/>
            <person name="Chen Y."/>
            <person name="Zheng D."/>
            <person name="Pang J."/>
            <person name="Liu Y."/>
            <person name="Luo S."/>
            <person name="Meng S."/>
            <person name="Qian L."/>
            <person name="Wei D."/>
            <person name="Dai S."/>
            <person name="Zhou R."/>
        </authorList>
    </citation>
    <scope>NUCLEOTIDE SEQUENCE [LARGE SCALE GENOMIC DNA]</scope>
    <source>
        <strain evidence="1">BV-YZ2020</strain>
    </source>
</reference>
<evidence type="ECO:0000313" key="2">
    <source>
        <dbReference type="Proteomes" id="UP000828941"/>
    </source>
</evidence>
<name>A0ACB9KMU8_BAUVA</name>
<dbReference type="Proteomes" id="UP000828941">
    <property type="component" value="Chromosome 13"/>
</dbReference>
<accession>A0ACB9KMU8</accession>